<reference evidence="2 3" key="1">
    <citation type="journal article" date="2023" name="Environ Microbiome">
        <title>A coral-associated actinobacterium mitigates coral bleaching under heat stress.</title>
        <authorList>
            <person name="Li J."/>
            <person name="Zou Y."/>
            <person name="Li Q."/>
            <person name="Zhang J."/>
            <person name="Bourne D.G."/>
            <person name="Lyu Y."/>
            <person name="Liu C."/>
            <person name="Zhang S."/>
        </authorList>
    </citation>
    <scope>NUCLEOTIDE SEQUENCE [LARGE SCALE GENOMIC DNA]</scope>
    <source>
        <strain evidence="2 3">SCSIO 13291</strain>
    </source>
</reference>
<feature type="transmembrane region" description="Helical" evidence="1">
    <location>
        <begin position="104"/>
        <end position="125"/>
    </location>
</feature>
<evidence type="ECO:0008006" key="4">
    <source>
        <dbReference type="Google" id="ProtNLM"/>
    </source>
</evidence>
<name>A0ABZ3C961_9ACTN</name>
<keyword evidence="1" id="KW-1133">Transmembrane helix</keyword>
<proteinExistence type="predicted"/>
<evidence type="ECO:0000313" key="2">
    <source>
        <dbReference type="EMBL" id="WZW99308.1"/>
    </source>
</evidence>
<dbReference type="RefSeq" id="WP_342373047.1">
    <property type="nucleotide sequence ID" value="NZ_CP115965.1"/>
</dbReference>
<feature type="transmembrane region" description="Helical" evidence="1">
    <location>
        <begin position="70"/>
        <end position="92"/>
    </location>
</feature>
<sequence>MTTVEKYTQQLMFALRLRDVPGEVIGDAIAQVESHIAETGEDPVAAFGPASEYAASFAGKTAPARRWRWYVVNWLVGFLFGCVLIIGVFGQVRDEEVFWGLHPIIAIVVGAVGLAVYFVMIVVIWRERIKDPRKASAGADSA</sequence>
<protein>
    <recommendedName>
        <fullName evidence="4">DUF1700 domain-containing protein</fullName>
    </recommendedName>
</protein>
<evidence type="ECO:0000256" key="1">
    <source>
        <dbReference type="SAM" id="Phobius"/>
    </source>
</evidence>
<keyword evidence="3" id="KW-1185">Reference proteome</keyword>
<organism evidence="2 3">
    <name type="scientific">Propioniciclava soli</name>
    <dbReference type="NCBI Taxonomy" id="2775081"/>
    <lineage>
        <taxon>Bacteria</taxon>
        <taxon>Bacillati</taxon>
        <taxon>Actinomycetota</taxon>
        <taxon>Actinomycetes</taxon>
        <taxon>Propionibacteriales</taxon>
        <taxon>Propionibacteriaceae</taxon>
        <taxon>Propioniciclava</taxon>
    </lineage>
</organism>
<dbReference type="Proteomes" id="UP001434337">
    <property type="component" value="Chromosome"/>
</dbReference>
<keyword evidence="1" id="KW-0812">Transmembrane</keyword>
<accession>A0ABZ3C961</accession>
<gene>
    <name evidence="2" type="ORF">PCC79_03680</name>
</gene>
<keyword evidence="1" id="KW-0472">Membrane</keyword>
<evidence type="ECO:0000313" key="3">
    <source>
        <dbReference type="Proteomes" id="UP001434337"/>
    </source>
</evidence>
<dbReference type="EMBL" id="CP115965">
    <property type="protein sequence ID" value="WZW99308.1"/>
    <property type="molecule type" value="Genomic_DNA"/>
</dbReference>